<reference evidence="1 2" key="2">
    <citation type="journal article" date="2010" name="Proc. Natl. Acad. Sci. U.S.A.">
        <title>Enigmatic, ultrasmall, uncultivated Archaea.</title>
        <authorList>
            <person name="Baker B.J."/>
            <person name="Comolli L.R."/>
            <person name="Dick G.J."/>
            <person name="Hauser L.J."/>
            <person name="Hyatt D."/>
            <person name="Dill B.D."/>
            <person name="Land M.L."/>
            <person name="Verberkmoes N.C."/>
            <person name="Hettich R.L."/>
            <person name="Banfield J.F."/>
        </authorList>
    </citation>
    <scope>NUCLEOTIDE SEQUENCE [LARGE SCALE GENOMIC DNA]</scope>
    <source>
        <strain evidence="1">ARMAN-2</strain>
    </source>
</reference>
<gene>
    <name evidence="1" type="ORF">UNLARM2_0339</name>
</gene>
<evidence type="ECO:0000313" key="2">
    <source>
        <dbReference type="Proteomes" id="UP000332487"/>
    </source>
</evidence>
<dbReference type="EMBL" id="GG697240">
    <property type="protein sequence ID" value="EET89895.1"/>
    <property type="molecule type" value="Genomic_DNA"/>
</dbReference>
<dbReference type="Proteomes" id="UP000332487">
    <property type="component" value="Unassembled WGS sequence"/>
</dbReference>
<dbReference type="AlphaFoldDB" id="C7DGZ3"/>
<organism evidence="1 2">
    <name type="scientific">Candidatus Micrarchaeum acidiphilum ARMAN-2</name>
    <dbReference type="NCBI Taxonomy" id="425595"/>
    <lineage>
        <taxon>Archaea</taxon>
        <taxon>Candidatus Micrarchaeota</taxon>
        <taxon>Candidatus Micrarchaeia</taxon>
        <taxon>Candidatus Micrarchaeales</taxon>
        <taxon>Candidatus Micrarchaeaceae</taxon>
        <taxon>Candidatus Micrarchaeum</taxon>
    </lineage>
</organism>
<keyword evidence="2" id="KW-1185">Reference proteome</keyword>
<name>C7DGZ3_MICA2</name>
<evidence type="ECO:0008006" key="3">
    <source>
        <dbReference type="Google" id="ProtNLM"/>
    </source>
</evidence>
<protein>
    <recommendedName>
        <fullName evidence="3">SpoVT/AbrB domain protein</fullName>
    </recommendedName>
</protein>
<evidence type="ECO:0000313" key="1">
    <source>
        <dbReference type="EMBL" id="EET89895.1"/>
    </source>
</evidence>
<reference evidence="1 2" key="1">
    <citation type="journal article" date="2009" name="Genome Biol.">
        <title>Community-wide analysis of microbial genome sequence signatures.</title>
        <authorList>
            <person name="Dick G.J."/>
            <person name="Andersson A.F."/>
            <person name="Baker B.J."/>
            <person name="Simmons S.L."/>
            <person name="Thomas B.C."/>
            <person name="Yelton A.P."/>
            <person name="Banfield J.F."/>
        </authorList>
    </citation>
    <scope>NUCLEOTIDE SEQUENCE [LARGE SCALE GENOMIC DNA]</scope>
    <source>
        <strain evidence="1">ARMAN-2</strain>
    </source>
</reference>
<sequence>MEKHIFKFGKNSLAFIIPKKWADKYGLRASSRIFVGEDDAGNLTVSGSGASRSEKEIDIDSSIRPDVLSRWVGLHYMQGTQALRIHSSGGITTEQAMAVANRISSECSGFEITSQSSSDIIIENFSDMGEVEIDRILMRIEALISQEFIELVRGNPDVVPEIEKLVNRFYMLGMRYTNMARSRSSMAYFSALSTLEDISDKLDEASKIRPLPHQLMTDLKDAFSLCNKAMSGDIKSINRIFEIRAKVLGGIPKLKSAGEAAALLASIAYDTSGLAELGLIKIKSLAESLTS</sequence>
<accession>C7DGZ3</accession>
<proteinExistence type="predicted"/>